<dbReference type="GO" id="GO:0006355">
    <property type="term" value="P:regulation of DNA-templated transcription"/>
    <property type="evidence" value="ECO:0007669"/>
    <property type="project" value="InterPro"/>
</dbReference>
<comment type="caution">
    <text evidence="7">The sequence shown here is derived from an EMBL/GenBank/DDBJ whole genome shotgun (WGS) entry which is preliminary data.</text>
</comment>
<dbReference type="GO" id="GO:0003677">
    <property type="term" value="F:DNA binding"/>
    <property type="evidence" value="ECO:0007669"/>
    <property type="project" value="UniProtKB-KW"/>
</dbReference>
<dbReference type="SMART" id="SM00448">
    <property type="entry name" value="REC"/>
    <property type="match status" value="1"/>
</dbReference>
<dbReference type="InterPro" id="IPR001789">
    <property type="entry name" value="Sig_transdc_resp-reg_receiver"/>
</dbReference>
<evidence type="ECO:0000313" key="7">
    <source>
        <dbReference type="EMBL" id="PMS17748.1"/>
    </source>
</evidence>
<gene>
    <name evidence="7" type="ORF">C0Z19_23865</name>
</gene>
<evidence type="ECO:0000259" key="5">
    <source>
        <dbReference type="PROSITE" id="PS50043"/>
    </source>
</evidence>
<dbReference type="InterPro" id="IPR011006">
    <property type="entry name" value="CheY-like_superfamily"/>
</dbReference>
<dbReference type="InterPro" id="IPR036388">
    <property type="entry name" value="WH-like_DNA-bd_sf"/>
</dbReference>
<dbReference type="InterPro" id="IPR058245">
    <property type="entry name" value="NreC/VraR/RcsB-like_REC"/>
</dbReference>
<dbReference type="PROSITE" id="PS50110">
    <property type="entry name" value="RESPONSE_REGULATORY"/>
    <property type="match status" value="1"/>
</dbReference>
<evidence type="ECO:0000256" key="1">
    <source>
        <dbReference type="ARBA" id="ARBA00022553"/>
    </source>
</evidence>
<reference evidence="7 8" key="1">
    <citation type="submission" date="2018-01" db="EMBL/GenBank/DDBJ databases">
        <title>Whole genome analyses suggest that Burkholderia sensu lato contains two further novel genera in the rhizoxinica-symbiotica group Mycetohabitans gen. nov., and Trinickia gen. nov.: implications for the evolution of diazotrophy and nodulation in the Burkholderiaceae.</title>
        <authorList>
            <person name="Estrada-de los Santos P."/>
            <person name="Palmer M."/>
            <person name="Chavez-Ramirez B."/>
            <person name="Beukes C."/>
            <person name="Steenkamp E.T."/>
            <person name="Hirsch A.M."/>
            <person name="Manyaka P."/>
            <person name="Maluk M."/>
            <person name="Lafos M."/>
            <person name="Crook M."/>
            <person name="Gross E."/>
            <person name="Simon M.F."/>
            <person name="Bueno dos Reis Junior F."/>
            <person name="Poole P.S."/>
            <person name="Venter S.N."/>
            <person name="James E.K."/>
        </authorList>
    </citation>
    <scope>NUCLEOTIDE SEQUENCE [LARGE SCALE GENOMIC DNA]</scope>
    <source>
        <strain evidence="7 8">GP25-8</strain>
    </source>
</reference>
<dbReference type="Proteomes" id="UP000235347">
    <property type="component" value="Unassembled WGS sequence"/>
</dbReference>
<dbReference type="InterPro" id="IPR000792">
    <property type="entry name" value="Tscrpt_reg_LuxR_C"/>
</dbReference>
<dbReference type="PANTHER" id="PTHR43214">
    <property type="entry name" value="TWO-COMPONENT RESPONSE REGULATOR"/>
    <property type="match status" value="1"/>
</dbReference>
<evidence type="ECO:0000259" key="6">
    <source>
        <dbReference type="PROSITE" id="PS50110"/>
    </source>
</evidence>
<evidence type="ECO:0000313" key="8">
    <source>
        <dbReference type="Proteomes" id="UP000235347"/>
    </source>
</evidence>
<sequence>MSESTATLPTHAVQTVRATRVVVADDHPLFLLGVRHALDAFGDIDLLGQARQSTELVDTLRRVPADVVVTDLSMPGGRYGDGLVLIGYLRRHFPDLRIVVLTMLGNAALLRRLFDAGAVTVVGKCDDLSHIGLAVRHAMRGVRHISPSLRAALDRAAAGRGGMPGAPALSSREIEVVRLFASGLSVSEIGARFNRSIKTISSHKMSALRKLGLTGDAELIEYARASGLAHPGLARREPAHRRGRGGCHLPGSGRAA</sequence>
<dbReference type="SUPFAM" id="SSF46894">
    <property type="entry name" value="C-terminal effector domain of the bipartite response regulators"/>
    <property type="match status" value="1"/>
</dbReference>
<keyword evidence="1 3" id="KW-0597">Phosphoprotein</keyword>
<dbReference type="InterPro" id="IPR039420">
    <property type="entry name" value="WalR-like"/>
</dbReference>
<dbReference type="PROSITE" id="PS00622">
    <property type="entry name" value="HTH_LUXR_1"/>
    <property type="match status" value="1"/>
</dbReference>
<keyword evidence="8" id="KW-1185">Reference proteome</keyword>
<feature type="domain" description="HTH luxR-type" evidence="5">
    <location>
        <begin position="162"/>
        <end position="227"/>
    </location>
</feature>
<name>A0A2N7VKT2_9BURK</name>
<dbReference type="Pfam" id="PF00072">
    <property type="entry name" value="Response_reg"/>
    <property type="match status" value="1"/>
</dbReference>
<dbReference type="RefSeq" id="WP_102612313.1">
    <property type="nucleotide sequence ID" value="NZ_CADIKD010000024.1"/>
</dbReference>
<proteinExistence type="predicted"/>
<evidence type="ECO:0000256" key="4">
    <source>
        <dbReference type="SAM" id="MobiDB-lite"/>
    </source>
</evidence>
<dbReference type="EMBL" id="PNYB01000028">
    <property type="protein sequence ID" value="PMS17748.1"/>
    <property type="molecule type" value="Genomic_DNA"/>
</dbReference>
<protein>
    <submittedName>
        <fullName evidence="7">DNA-binding response regulator</fullName>
    </submittedName>
</protein>
<dbReference type="PRINTS" id="PR00038">
    <property type="entry name" value="HTHLUXR"/>
</dbReference>
<dbReference type="PROSITE" id="PS50043">
    <property type="entry name" value="HTH_LUXR_2"/>
    <property type="match status" value="1"/>
</dbReference>
<feature type="modified residue" description="4-aspartylphosphate" evidence="3">
    <location>
        <position position="71"/>
    </location>
</feature>
<dbReference type="PANTHER" id="PTHR43214:SF17">
    <property type="entry name" value="TRANSCRIPTIONAL REGULATORY PROTEIN RCSB"/>
    <property type="match status" value="1"/>
</dbReference>
<dbReference type="CDD" id="cd06170">
    <property type="entry name" value="LuxR_C_like"/>
    <property type="match status" value="1"/>
</dbReference>
<accession>A0A2N7VKT2</accession>
<evidence type="ECO:0000256" key="3">
    <source>
        <dbReference type="PROSITE-ProRule" id="PRU00169"/>
    </source>
</evidence>
<dbReference type="SUPFAM" id="SSF52172">
    <property type="entry name" value="CheY-like"/>
    <property type="match status" value="1"/>
</dbReference>
<dbReference type="Gene3D" id="1.10.10.10">
    <property type="entry name" value="Winged helix-like DNA-binding domain superfamily/Winged helix DNA-binding domain"/>
    <property type="match status" value="1"/>
</dbReference>
<dbReference type="AlphaFoldDB" id="A0A2N7VKT2"/>
<dbReference type="Gene3D" id="3.40.50.2300">
    <property type="match status" value="1"/>
</dbReference>
<dbReference type="CDD" id="cd17535">
    <property type="entry name" value="REC_NarL-like"/>
    <property type="match status" value="1"/>
</dbReference>
<feature type="domain" description="Response regulatory" evidence="6">
    <location>
        <begin position="20"/>
        <end position="139"/>
    </location>
</feature>
<dbReference type="InterPro" id="IPR016032">
    <property type="entry name" value="Sig_transdc_resp-reg_C-effctor"/>
</dbReference>
<organism evidence="7 8">
    <name type="scientific">Trinickia soli</name>
    <dbReference type="NCBI Taxonomy" id="380675"/>
    <lineage>
        <taxon>Bacteria</taxon>
        <taxon>Pseudomonadati</taxon>
        <taxon>Pseudomonadota</taxon>
        <taxon>Betaproteobacteria</taxon>
        <taxon>Burkholderiales</taxon>
        <taxon>Burkholderiaceae</taxon>
        <taxon>Trinickia</taxon>
    </lineage>
</organism>
<dbReference type="Pfam" id="PF00196">
    <property type="entry name" value="GerE"/>
    <property type="match status" value="1"/>
</dbReference>
<keyword evidence="2 7" id="KW-0238">DNA-binding</keyword>
<dbReference type="GO" id="GO:0000160">
    <property type="term" value="P:phosphorelay signal transduction system"/>
    <property type="evidence" value="ECO:0007669"/>
    <property type="project" value="InterPro"/>
</dbReference>
<feature type="region of interest" description="Disordered" evidence="4">
    <location>
        <begin position="237"/>
        <end position="256"/>
    </location>
</feature>
<evidence type="ECO:0000256" key="2">
    <source>
        <dbReference type="ARBA" id="ARBA00023125"/>
    </source>
</evidence>
<dbReference type="SMART" id="SM00421">
    <property type="entry name" value="HTH_LUXR"/>
    <property type="match status" value="1"/>
</dbReference>